<dbReference type="Proteomes" id="UP000001075">
    <property type="component" value="Unassembled WGS sequence"/>
</dbReference>
<evidence type="ECO:0000313" key="1">
    <source>
        <dbReference type="EMBL" id="EGW08945.1"/>
    </source>
</evidence>
<dbReference type="AlphaFoldDB" id="G3H8G2"/>
<gene>
    <name evidence="1" type="ORF">I79_006663</name>
</gene>
<dbReference type="InParanoid" id="G3H8G2"/>
<sequence>MEECINTFSLLVRGFLLGYKGRGFALTGTWCGAKTGLSISGAHEVPAQGAADGQAASGFLQSSLCTGTEASDGASSLCGPAHSWECRTPSKARSMAAVSSFLHLRSFSDIFLKATVPLIM</sequence>
<dbReference type="EMBL" id="JH000209">
    <property type="protein sequence ID" value="EGW08945.1"/>
    <property type="molecule type" value="Genomic_DNA"/>
</dbReference>
<reference evidence="2" key="1">
    <citation type="journal article" date="2011" name="Nat. Biotechnol.">
        <title>The genomic sequence of the Chinese hamster ovary (CHO)-K1 cell line.</title>
        <authorList>
            <person name="Xu X."/>
            <person name="Nagarajan H."/>
            <person name="Lewis N.E."/>
            <person name="Pan S."/>
            <person name="Cai Z."/>
            <person name="Liu X."/>
            <person name="Chen W."/>
            <person name="Xie M."/>
            <person name="Wang W."/>
            <person name="Hammond S."/>
            <person name="Andersen M.R."/>
            <person name="Neff N."/>
            <person name="Passarelli B."/>
            <person name="Koh W."/>
            <person name="Fan H.C."/>
            <person name="Wang J."/>
            <person name="Gui Y."/>
            <person name="Lee K.H."/>
            <person name="Betenbaugh M.J."/>
            <person name="Quake S.R."/>
            <person name="Famili I."/>
            <person name="Palsson B.O."/>
            <person name="Wang J."/>
        </authorList>
    </citation>
    <scope>NUCLEOTIDE SEQUENCE [LARGE SCALE GENOMIC DNA]</scope>
    <source>
        <strain evidence="2">CHO K1 cell line</strain>
    </source>
</reference>
<name>G3H8G2_CRIGR</name>
<organism evidence="1 2">
    <name type="scientific">Cricetulus griseus</name>
    <name type="common">Chinese hamster</name>
    <name type="synonym">Cricetulus barabensis griseus</name>
    <dbReference type="NCBI Taxonomy" id="10029"/>
    <lineage>
        <taxon>Eukaryota</taxon>
        <taxon>Metazoa</taxon>
        <taxon>Chordata</taxon>
        <taxon>Craniata</taxon>
        <taxon>Vertebrata</taxon>
        <taxon>Euteleostomi</taxon>
        <taxon>Mammalia</taxon>
        <taxon>Eutheria</taxon>
        <taxon>Euarchontoglires</taxon>
        <taxon>Glires</taxon>
        <taxon>Rodentia</taxon>
        <taxon>Myomorpha</taxon>
        <taxon>Muroidea</taxon>
        <taxon>Cricetidae</taxon>
        <taxon>Cricetinae</taxon>
        <taxon>Cricetulus</taxon>
    </lineage>
</organism>
<accession>G3H8G2</accession>
<proteinExistence type="predicted"/>
<evidence type="ECO:0000313" key="2">
    <source>
        <dbReference type="Proteomes" id="UP000001075"/>
    </source>
</evidence>
<protein>
    <submittedName>
        <fullName evidence="1">Uncharacterized protein</fullName>
    </submittedName>
</protein>